<sequence length="75" mass="8551">MVLDGSMHVFCNNFSQPHHLYERYYSHLAKSGLLFSGTEQWTTTHLQDIHSLLNGSKNFFTTTGTNDLLAFCNNP</sequence>
<evidence type="ECO:0000313" key="1">
    <source>
        <dbReference type="EMBL" id="PIN00552.1"/>
    </source>
</evidence>
<proteinExistence type="predicted"/>
<reference evidence="2" key="1">
    <citation type="journal article" date="2018" name="Gigascience">
        <title>Genome assembly of the Pink Ipe (Handroanthus impetiginosus, Bignoniaceae), a highly valued, ecologically keystone Neotropical timber forest tree.</title>
        <authorList>
            <person name="Silva-Junior O.B."/>
            <person name="Grattapaglia D."/>
            <person name="Novaes E."/>
            <person name="Collevatti R.G."/>
        </authorList>
    </citation>
    <scope>NUCLEOTIDE SEQUENCE [LARGE SCALE GENOMIC DNA]</scope>
    <source>
        <strain evidence="2">cv. UFG-1</strain>
    </source>
</reference>
<keyword evidence="2" id="KW-1185">Reference proteome</keyword>
<dbReference type="EMBL" id="NKXS01006899">
    <property type="protein sequence ID" value="PIN00552.1"/>
    <property type="molecule type" value="Genomic_DNA"/>
</dbReference>
<gene>
    <name evidence="1" type="ORF">CDL12_26948</name>
</gene>
<protein>
    <submittedName>
        <fullName evidence="1">Uncharacterized protein</fullName>
    </submittedName>
</protein>
<accession>A0A2G9G5S8</accession>
<dbReference type="Proteomes" id="UP000231279">
    <property type="component" value="Unassembled WGS sequence"/>
</dbReference>
<name>A0A2G9G5S8_9LAMI</name>
<organism evidence="1 2">
    <name type="scientific">Handroanthus impetiginosus</name>
    <dbReference type="NCBI Taxonomy" id="429701"/>
    <lineage>
        <taxon>Eukaryota</taxon>
        <taxon>Viridiplantae</taxon>
        <taxon>Streptophyta</taxon>
        <taxon>Embryophyta</taxon>
        <taxon>Tracheophyta</taxon>
        <taxon>Spermatophyta</taxon>
        <taxon>Magnoliopsida</taxon>
        <taxon>eudicotyledons</taxon>
        <taxon>Gunneridae</taxon>
        <taxon>Pentapetalae</taxon>
        <taxon>asterids</taxon>
        <taxon>lamiids</taxon>
        <taxon>Lamiales</taxon>
        <taxon>Bignoniaceae</taxon>
        <taxon>Crescentiina</taxon>
        <taxon>Tabebuia alliance</taxon>
        <taxon>Handroanthus</taxon>
    </lineage>
</organism>
<evidence type="ECO:0000313" key="2">
    <source>
        <dbReference type="Proteomes" id="UP000231279"/>
    </source>
</evidence>
<comment type="caution">
    <text evidence="1">The sequence shown here is derived from an EMBL/GenBank/DDBJ whole genome shotgun (WGS) entry which is preliminary data.</text>
</comment>
<dbReference type="AlphaFoldDB" id="A0A2G9G5S8"/>